<evidence type="ECO:0000313" key="2">
    <source>
        <dbReference type="EMBL" id="AWI03815.1"/>
    </source>
</evidence>
<proteinExistence type="predicted"/>
<dbReference type="PIRSF" id="PIRSF004923">
    <property type="entry name" value="RseC"/>
    <property type="match status" value="1"/>
</dbReference>
<feature type="transmembrane region" description="Helical" evidence="1">
    <location>
        <begin position="102"/>
        <end position="119"/>
    </location>
</feature>
<dbReference type="OrthoDB" id="307768at2"/>
<dbReference type="InterPro" id="IPR026268">
    <property type="entry name" value="RseC"/>
</dbReference>
<feature type="transmembrane region" description="Helical" evidence="1">
    <location>
        <begin position="69"/>
        <end position="90"/>
    </location>
</feature>
<evidence type="ECO:0000256" key="1">
    <source>
        <dbReference type="SAM" id="Phobius"/>
    </source>
</evidence>
<dbReference type="AlphaFoldDB" id="A0A2U8DMY6"/>
<reference evidence="3" key="1">
    <citation type="submission" date="2017-04" db="EMBL/GenBank/DDBJ databases">
        <authorList>
            <person name="Song Y."/>
            <person name="Cho B.-K."/>
        </authorList>
    </citation>
    <scope>NUCLEOTIDE SEQUENCE [LARGE SCALE GENOMIC DNA]</scope>
    <source>
        <strain evidence="3">SL1</strain>
    </source>
</reference>
<dbReference type="RefSeq" id="WP_032077806.1">
    <property type="nucleotide sequence ID" value="NZ_CP020953.1"/>
</dbReference>
<dbReference type="InterPro" id="IPR007359">
    <property type="entry name" value="SigmaE_reg_RseC_MucC"/>
</dbReference>
<dbReference type="PANTHER" id="PTHR35867:SF1">
    <property type="entry name" value="PROTEIN RSEC"/>
    <property type="match status" value="1"/>
</dbReference>
<dbReference type="KEGG" id="cdrk:B9W14_04695"/>
<evidence type="ECO:0000313" key="3">
    <source>
        <dbReference type="Proteomes" id="UP000244910"/>
    </source>
</evidence>
<dbReference type="PANTHER" id="PTHR35867">
    <property type="entry name" value="PROTEIN RSEC"/>
    <property type="match status" value="1"/>
</dbReference>
<keyword evidence="1" id="KW-0812">Transmembrane</keyword>
<protein>
    <submittedName>
        <fullName evidence="2">Siderophore-interacting protein</fullName>
    </submittedName>
</protein>
<name>A0A2U8DMY6_9CLOT</name>
<dbReference type="Pfam" id="PF04246">
    <property type="entry name" value="RseC_MucC"/>
    <property type="match status" value="1"/>
</dbReference>
<accession>A0A2U8DMY6</accession>
<sequence>MNRETEGIVIQIEGNMAKIKANRHGDCSNCGACPGDKAMVVDAINTIGAKPGQHVSFEIKEVNMLKAAFVVYILPLISIFIGAVIGGFIAKKIAQDTIVCQVIGGIITFILSIIYIKFFDKAANKDEKMKPIITRILS</sequence>
<organism evidence="2 3">
    <name type="scientific">Clostridium drakei</name>
    <dbReference type="NCBI Taxonomy" id="332101"/>
    <lineage>
        <taxon>Bacteria</taxon>
        <taxon>Bacillati</taxon>
        <taxon>Bacillota</taxon>
        <taxon>Clostridia</taxon>
        <taxon>Eubacteriales</taxon>
        <taxon>Clostridiaceae</taxon>
        <taxon>Clostridium</taxon>
    </lineage>
</organism>
<dbReference type="EMBL" id="CP020953">
    <property type="protein sequence ID" value="AWI03815.1"/>
    <property type="molecule type" value="Genomic_DNA"/>
</dbReference>
<keyword evidence="1" id="KW-1133">Transmembrane helix</keyword>
<dbReference type="Proteomes" id="UP000244910">
    <property type="component" value="Chromosome"/>
</dbReference>
<gene>
    <name evidence="2" type="ORF">B9W14_04695</name>
</gene>
<keyword evidence="3" id="KW-1185">Reference proteome</keyword>
<keyword evidence="1" id="KW-0472">Membrane</keyword>